<feature type="signal peptide" evidence="2">
    <location>
        <begin position="1"/>
        <end position="20"/>
    </location>
</feature>
<protein>
    <recommendedName>
        <fullName evidence="3">C2H2-type domain-containing protein</fullName>
    </recommendedName>
</protein>
<feature type="region of interest" description="Disordered" evidence="1">
    <location>
        <begin position="208"/>
        <end position="228"/>
    </location>
</feature>
<sequence length="228" mass="25257">MASMFPRVSACMCVCVCVLCVVEDMDCGLFSSASLQLLSQTSNNSLLHERTSTRTILALQKVRCRALVRLLRAGLGPMFHVSPSSRVPAPYGPHLQPRLCSFGQHSLASFGLFCVVHFLWHGPVLGLKLQARSLLSFWNLPSKLRGNVPTPRRSQMRFWSEHTYVAAMAQVAAGCVSSASLLFAIPHYLSQRTLCFISNCSATVTTRRQYPHHHRPQHQQPGPSNTLA</sequence>
<dbReference type="Proteomes" id="UP000241462">
    <property type="component" value="Unassembled WGS sequence"/>
</dbReference>
<evidence type="ECO:0000259" key="3">
    <source>
        <dbReference type="PROSITE" id="PS00028"/>
    </source>
</evidence>
<dbReference type="EMBL" id="KZ678531">
    <property type="protein sequence ID" value="PSR80421.1"/>
    <property type="molecule type" value="Genomic_DNA"/>
</dbReference>
<gene>
    <name evidence="4" type="ORF">BD289DRAFT_440794</name>
</gene>
<dbReference type="InParanoid" id="A0A2T3A048"/>
<accession>A0A2T3A048</accession>
<proteinExistence type="predicted"/>
<dbReference type="AlphaFoldDB" id="A0A2T3A048"/>
<name>A0A2T3A048_9PEZI</name>
<feature type="domain" description="C2H2-type" evidence="3">
    <location>
        <begin position="195"/>
        <end position="218"/>
    </location>
</feature>
<evidence type="ECO:0000313" key="5">
    <source>
        <dbReference type="Proteomes" id="UP000241462"/>
    </source>
</evidence>
<reference evidence="4 5" key="1">
    <citation type="journal article" date="2018" name="Mycol. Prog.">
        <title>Coniella lustricola, a new species from submerged detritus.</title>
        <authorList>
            <person name="Raudabaugh D.B."/>
            <person name="Iturriaga T."/>
            <person name="Carver A."/>
            <person name="Mondo S."/>
            <person name="Pangilinan J."/>
            <person name="Lipzen A."/>
            <person name="He G."/>
            <person name="Amirebrahimi M."/>
            <person name="Grigoriev I.V."/>
            <person name="Miller A.N."/>
        </authorList>
    </citation>
    <scope>NUCLEOTIDE SEQUENCE [LARGE SCALE GENOMIC DNA]</scope>
    <source>
        <strain evidence="4 5">B22-T-1</strain>
    </source>
</reference>
<organism evidence="4 5">
    <name type="scientific">Coniella lustricola</name>
    <dbReference type="NCBI Taxonomy" id="2025994"/>
    <lineage>
        <taxon>Eukaryota</taxon>
        <taxon>Fungi</taxon>
        <taxon>Dikarya</taxon>
        <taxon>Ascomycota</taxon>
        <taxon>Pezizomycotina</taxon>
        <taxon>Sordariomycetes</taxon>
        <taxon>Sordariomycetidae</taxon>
        <taxon>Diaporthales</taxon>
        <taxon>Schizoparmaceae</taxon>
        <taxon>Coniella</taxon>
    </lineage>
</organism>
<keyword evidence="5" id="KW-1185">Reference proteome</keyword>
<evidence type="ECO:0000313" key="4">
    <source>
        <dbReference type="EMBL" id="PSR80421.1"/>
    </source>
</evidence>
<keyword evidence="2" id="KW-0732">Signal</keyword>
<dbReference type="PROSITE" id="PS00028">
    <property type="entry name" value="ZINC_FINGER_C2H2_1"/>
    <property type="match status" value="1"/>
</dbReference>
<evidence type="ECO:0000256" key="2">
    <source>
        <dbReference type="SAM" id="SignalP"/>
    </source>
</evidence>
<feature type="compositionally biased region" description="Low complexity" evidence="1">
    <location>
        <begin position="218"/>
        <end position="228"/>
    </location>
</feature>
<feature type="chain" id="PRO_5015730248" description="C2H2-type domain-containing protein" evidence="2">
    <location>
        <begin position="21"/>
        <end position="228"/>
    </location>
</feature>
<evidence type="ECO:0000256" key="1">
    <source>
        <dbReference type="SAM" id="MobiDB-lite"/>
    </source>
</evidence>
<dbReference type="InterPro" id="IPR013087">
    <property type="entry name" value="Znf_C2H2_type"/>
</dbReference>